<dbReference type="EMBL" id="RXLP01000019">
    <property type="protein sequence ID" value="TCD54307.1"/>
    <property type="molecule type" value="Genomic_DNA"/>
</dbReference>
<keyword evidence="3" id="KW-1185">Reference proteome</keyword>
<sequence length="391" mass="41915">MANQISGSQTSLREANMAMLFDAITKYGAMTQVELAEATGLSTATVSILVRRLVDDGLFTTTDTIRSGRRATLVSIARKMGIGVGLHIGRNHLSICITDFSQKILAYHDRPLPYGHKPDSTLIEALRLIHETVESIAASIDEIVAVMISLATPIDWKHQQIGVRGILRDWDDTDIIAYFKKSFQCPIFLDNDANTAAIAESKQGVGIDFPNFLYVQAGDGIGASLFINGALYRGSMGLAGEIGHIQVDPFGDICACGNRGCLDTVVNEQRLTSVLSFTHGSITLDDLIRKAQDGDPGCRRVISDAAVRVGTVIAQTCISMDPQCIIIGGDLSKSGDAFLEPLRQSIQRLLFPNAVAPIKIMSSTMPDTNVTLGAALAAIELASNQPPVSAQ</sequence>
<reference evidence="2 3" key="1">
    <citation type="submission" date="2018-12" db="EMBL/GenBank/DDBJ databases">
        <title>Alloscrdovia theropitheci sp. nov: a novel taxon from the feces of the bleeding-herat monkey (Theropithecus geleda).</title>
        <authorList>
            <person name="Modesto M."/>
        </authorList>
    </citation>
    <scope>NUCLEOTIDE SEQUENCE [LARGE SCALE GENOMIC DNA]</scope>
    <source>
        <strain evidence="2 3">GLDI4/2</strain>
    </source>
</reference>
<dbReference type="PANTHER" id="PTHR18964:SF173">
    <property type="entry name" value="GLUCOKINASE"/>
    <property type="match status" value="1"/>
</dbReference>
<name>A0A4R0QVP0_9BIFI</name>
<evidence type="ECO:0000313" key="3">
    <source>
        <dbReference type="Proteomes" id="UP000291289"/>
    </source>
</evidence>
<dbReference type="InterPro" id="IPR036388">
    <property type="entry name" value="WH-like_DNA-bd_sf"/>
</dbReference>
<comment type="similarity">
    <text evidence="1">Belongs to the ROK (NagC/XylR) family.</text>
</comment>
<dbReference type="Gene3D" id="1.10.10.10">
    <property type="entry name" value="Winged helix-like DNA-binding domain superfamily/Winged helix DNA-binding domain"/>
    <property type="match status" value="1"/>
</dbReference>
<dbReference type="Gene3D" id="3.30.420.40">
    <property type="match status" value="2"/>
</dbReference>
<dbReference type="InterPro" id="IPR043129">
    <property type="entry name" value="ATPase_NBD"/>
</dbReference>
<dbReference type="Pfam" id="PF13412">
    <property type="entry name" value="HTH_24"/>
    <property type="match status" value="1"/>
</dbReference>
<dbReference type="Proteomes" id="UP000291289">
    <property type="component" value="Unassembled WGS sequence"/>
</dbReference>
<accession>A0A4R0QVP0</accession>
<dbReference type="OrthoDB" id="3189808at2"/>
<organism evidence="2 3">
    <name type="scientific">Alloscardovia theropitheci</name>
    <dbReference type="NCBI Taxonomy" id="2496842"/>
    <lineage>
        <taxon>Bacteria</taxon>
        <taxon>Bacillati</taxon>
        <taxon>Actinomycetota</taxon>
        <taxon>Actinomycetes</taxon>
        <taxon>Bifidobacteriales</taxon>
        <taxon>Bifidobacteriaceae</taxon>
        <taxon>Alloscardovia</taxon>
    </lineage>
</organism>
<comment type="caution">
    <text evidence="2">The sequence shown here is derived from an EMBL/GenBank/DDBJ whole genome shotgun (WGS) entry which is preliminary data.</text>
</comment>
<dbReference type="PANTHER" id="PTHR18964">
    <property type="entry name" value="ROK (REPRESSOR, ORF, KINASE) FAMILY"/>
    <property type="match status" value="1"/>
</dbReference>
<gene>
    <name evidence="2" type="ORF">EJ419_04530</name>
</gene>
<evidence type="ECO:0000313" key="2">
    <source>
        <dbReference type="EMBL" id="TCD54307.1"/>
    </source>
</evidence>
<dbReference type="SUPFAM" id="SSF46785">
    <property type="entry name" value="Winged helix' DNA-binding domain"/>
    <property type="match status" value="1"/>
</dbReference>
<dbReference type="AlphaFoldDB" id="A0A4R0QVP0"/>
<dbReference type="Pfam" id="PF00480">
    <property type="entry name" value="ROK"/>
    <property type="match status" value="1"/>
</dbReference>
<evidence type="ECO:0000256" key="1">
    <source>
        <dbReference type="ARBA" id="ARBA00006479"/>
    </source>
</evidence>
<dbReference type="SUPFAM" id="SSF53067">
    <property type="entry name" value="Actin-like ATPase domain"/>
    <property type="match status" value="1"/>
</dbReference>
<proteinExistence type="inferred from homology"/>
<dbReference type="InterPro" id="IPR000600">
    <property type="entry name" value="ROK"/>
</dbReference>
<protein>
    <submittedName>
        <fullName evidence="2">ROK family transcriptional regulator</fullName>
    </submittedName>
</protein>
<dbReference type="InterPro" id="IPR036390">
    <property type="entry name" value="WH_DNA-bd_sf"/>
</dbReference>
<dbReference type="RefSeq" id="WP_131284027.1">
    <property type="nucleotide sequence ID" value="NZ_RXLP01000019.1"/>
</dbReference>